<reference evidence="4 5" key="1">
    <citation type="journal article" date="2016" name="Int. J. Syst. Evol. Microbiol.">
        <title>Labrenzia salina sp. nov., isolated from the rhizosphere of the halophyte Arthrocnemum macrostachyum.</title>
        <authorList>
            <person name="Camacho M."/>
            <person name="Redondo-Gomez S."/>
            <person name="Rodriguez-Llorente I."/>
            <person name="Rohde M."/>
            <person name="Sproer C."/>
            <person name="Schumann P."/>
            <person name="Klenk H.P."/>
            <person name="Montero-Calasanz M.D.C."/>
        </authorList>
    </citation>
    <scope>NUCLEOTIDE SEQUENCE [LARGE SCALE GENOMIC DNA]</scope>
    <source>
        <strain evidence="4 5">DSM 29163</strain>
    </source>
</reference>
<dbReference type="InterPro" id="IPR058647">
    <property type="entry name" value="BSH_CzcB-like"/>
</dbReference>
<feature type="domain" description="CzcB-like barrel-sandwich hybrid" evidence="3">
    <location>
        <begin position="53"/>
        <end position="205"/>
    </location>
</feature>
<dbReference type="Gene3D" id="1.10.287.470">
    <property type="entry name" value="Helix hairpin bin"/>
    <property type="match status" value="1"/>
</dbReference>
<comment type="similarity">
    <text evidence="1">Belongs to the membrane fusion protein (MFP) (TC 8.A.1) family.</text>
</comment>
<protein>
    <submittedName>
        <fullName evidence="4">Efflux RND transporter periplasmic adaptor subunit</fullName>
    </submittedName>
</protein>
<evidence type="ECO:0000256" key="1">
    <source>
        <dbReference type="ARBA" id="ARBA00009477"/>
    </source>
</evidence>
<dbReference type="Gene3D" id="2.40.30.170">
    <property type="match status" value="1"/>
</dbReference>
<dbReference type="SUPFAM" id="SSF111369">
    <property type="entry name" value="HlyD-like secretion proteins"/>
    <property type="match status" value="1"/>
</dbReference>
<feature type="domain" description="CusB-like beta-barrel" evidence="2">
    <location>
        <begin position="212"/>
        <end position="283"/>
    </location>
</feature>
<dbReference type="RefSeq" id="WP_265966916.1">
    <property type="nucleotide sequence ID" value="NZ_JAPEVI010000003.1"/>
</dbReference>
<keyword evidence="5" id="KW-1185">Reference proteome</keyword>
<dbReference type="Proteomes" id="UP001300261">
    <property type="component" value="Unassembled WGS sequence"/>
</dbReference>
<accession>A0ABT3R9T2</accession>
<dbReference type="Pfam" id="PF25973">
    <property type="entry name" value="BSH_CzcB"/>
    <property type="match status" value="1"/>
</dbReference>
<sequence>MPESILMGHWTGSRIEGVPMRLKCTFGTIFFLMMTSPLAAQSFDCVIDPAVVVKVGSLVPGLLSEVLIERGDYVHKGEIIARLSSETEAATVDLMSEQAASTSEIEAQEARYSLAKSRLVRTRTLAERKITSTDSLEEAIAELEVVTRELAIARMRKRIAGLELNRAKRVLEQKTIRSPIDGVVLERALFRGEYLDQDSQLATIAKLDPLHVEAFIPVSEYGRIHPGMEAVVLPNKPIGGRYTGKVTIIDRVFDAASNTFGLRVELPNPENGLPAGHRCEITFPAAN</sequence>
<dbReference type="NCBIfam" id="TIGR01730">
    <property type="entry name" value="RND_mfp"/>
    <property type="match status" value="1"/>
</dbReference>
<evidence type="ECO:0000259" key="2">
    <source>
        <dbReference type="Pfam" id="PF25954"/>
    </source>
</evidence>
<dbReference type="Gene3D" id="2.40.50.100">
    <property type="match status" value="1"/>
</dbReference>
<dbReference type="InterPro" id="IPR058792">
    <property type="entry name" value="Beta-barrel_RND_2"/>
</dbReference>
<dbReference type="Pfam" id="PF25954">
    <property type="entry name" value="Beta-barrel_RND_2"/>
    <property type="match status" value="1"/>
</dbReference>
<dbReference type="PANTHER" id="PTHR30469">
    <property type="entry name" value="MULTIDRUG RESISTANCE PROTEIN MDTA"/>
    <property type="match status" value="1"/>
</dbReference>
<organism evidence="4 5">
    <name type="scientific">Roseibium salinum</name>
    <dbReference type="NCBI Taxonomy" id="1604349"/>
    <lineage>
        <taxon>Bacteria</taxon>
        <taxon>Pseudomonadati</taxon>
        <taxon>Pseudomonadota</taxon>
        <taxon>Alphaproteobacteria</taxon>
        <taxon>Hyphomicrobiales</taxon>
        <taxon>Stappiaceae</taxon>
        <taxon>Roseibium</taxon>
    </lineage>
</organism>
<dbReference type="InterPro" id="IPR006143">
    <property type="entry name" value="RND_pump_MFP"/>
</dbReference>
<proteinExistence type="inferred from homology"/>
<comment type="caution">
    <text evidence="4">The sequence shown here is derived from an EMBL/GenBank/DDBJ whole genome shotgun (WGS) entry which is preliminary data.</text>
</comment>
<evidence type="ECO:0000313" key="5">
    <source>
        <dbReference type="Proteomes" id="UP001300261"/>
    </source>
</evidence>
<name>A0ABT3R9T2_9HYPH</name>
<dbReference type="EMBL" id="JAPEVI010000003">
    <property type="protein sequence ID" value="MCX2725782.1"/>
    <property type="molecule type" value="Genomic_DNA"/>
</dbReference>
<evidence type="ECO:0000313" key="4">
    <source>
        <dbReference type="EMBL" id="MCX2725782.1"/>
    </source>
</evidence>
<gene>
    <name evidence="4" type="ORF">ON753_26060</name>
</gene>
<evidence type="ECO:0000259" key="3">
    <source>
        <dbReference type="Pfam" id="PF25973"/>
    </source>
</evidence>